<evidence type="ECO:0000256" key="7">
    <source>
        <dbReference type="SAM" id="Phobius"/>
    </source>
</evidence>
<feature type="domain" description="Ig-like" evidence="8">
    <location>
        <begin position="145"/>
        <end position="240"/>
    </location>
</feature>
<feature type="region of interest" description="Disordered" evidence="6">
    <location>
        <begin position="551"/>
        <end position="578"/>
    </location>
</feature>
<dbReference type="GO" id="GO:0050839">
    <property type="term" value="F:cell adhesion molecule binding"/>
    <property type="evidence" value="ECO:0007669"/>
    <property type="project" value="TreeGrafter"/>
</dbReference>
<dbReference type="Gene3D" id="2.60.40.10">
    <property type="entry name" value="Immunoglobulins"/>
    <property type="match status" value="5"/>
</dbReference>
<evidence type="ECO:0000256" key="4">
    <source>
        <dbReference type="ARBA" id="ARBA00023180"/>
    </source>
</evidence>
<feature type="domain" description="Ig-like" evidence="8">
    <location>
        <begin position="39"/>
        <end position="137"/>
    </location>
</feature>
<evidence type="ECO:0000256" key="1">
    <source>
        <dbReference type="ARBA" id="ARBA00004479"/>
    </source>
</evidence>
<accession>A0AAV2RWF7</accession>
<dbReference type="InterPro" id="IPR036179">
    <property type="entry name" value="Ig-like_dom_sf"/>
</dbReference>
<dbReference type="Pfam" id="PF08205">
    <property type="entry name" value="C2-set_2"/>
    <property type="match status" value="1"/>
</dbReference>
<dbReference type="SUPFAM" id="SSF48726">
    <property type="entry name" value="Immunoglobulin"/>
    <property type="match status" value="4"/>
</dbReference>
<feature type="domain" description="Ig-like" evidence="8">
    <location>
        <begin position="333"/>
        <end position="406"/>
    </location>
</feature>
<evidence type="ECO:0000256" key="3">
    <source>
        <dbReference type="ARBA" id="ARBA00023157"/>
    </source>
</evidence>
<dbReference type="Pfam" id="PF07679">
    <property type="entry name" value="I-set"/>
    <property type="match status" value="1"/>
</dbReference>
<dbReference type="InterPro" id="IPR007110">
    <property type="entry name" value="Ig-like_dom"/>
</dbReference>
<comment type="caution">
    <text evidence="9">The sequence shown here is derived from an EMBL/GenBank/DDBJ whole genome shotgun (WGS) entry which is preliminary data.</text>
</comment>
<keyword evidence="4" id="KW-0325">Glycoprotein</keyword>
<keyword evidence="5" id="KW-0393">Immunoglobulin domain</keyword>
<reference evidence="9 10" key="1">
    <citation type="submission" date="2024-05" db="EMBL/GenBank/DDBJ databases">
        <authorList>
            <person name="Wallberg A."/>
        </authorList>
    </citation>
    <scope>NUCLEOTIDE SEQUENCE [LARGE SCALE GENOMIC DNA]</scope>
</reference>
<dbReference type="InterPro" id="IPR013783">
    <property type="entry name" value="Ig-like_fold"/>
</dbReference>
<evidence type="ECO:0000313" key="10">
    <source>
        <dbReference type="Proteomes" id="UP001497623"/>
    </source>
</evidence>
<keyword evidence="7" id="KW-1133">Transmembrane helix</keyword>
<dbReference type="InterPro" id="IPR003598">
    <property type="entry name" value="Ig_sub2"/>
</dbReference>
<keyword evidence="3" id="KW-1015">Disulfide bond</keyword>
<keyword evidence="7" id="KW-0812">Transmembrane</keyword>
<feature type="transmembrane region" description="Helical" evidence="7">
    <location>
        <begin position="21"/>
        <end position="38"/>
    </location>
</feature>
<dbReference type="GO" id="GO:0005886">
    <property type="term" value="C:plasma membrane"/>
    <property type="evidence" value="ECO:0007669"/>
    <property type="project" value="TreeGrafter"/>
</dbReference>
<evidence type="ECO:0000256" key="5">
    <source>
        <dbReference type="ARBA" id="ARBA00023319"/>
    </source>
</evidence>
<comment type="subcellular location">
    <subcellularLocation>
        <location evidence="1">Membrane</location>
        <topology evidence="1">Single-pass type I membrane protein</topology>
    </subcellularLocation>
</comment>
<evidence type="ECO:0000256" key="6">
    <source>
        <dbReference type="SAM" id="MobiDB-lite"/>
    </source>
</evidence>
<dbReference type="PANTHER" id="PTHR11640:SF31">
    <property type="entry name" value="IRREGULAR CHIASM C-ROUGHEST PROTEIN-RELATED"/>
    <property type="match status" value="1"/>
</dbReference>
<proteinExistence type="predicted"/>
<dbReference type="PANTHER" id="PTHR11640">
    <property type="entry name" value="NEPHRIN"/>
    <property type="match status" value="1"/>
</dbReference>
<dbReference type="PROSITE" id="PS50835">
    <property type="entry name" value="IG_LIKE"/>
    <property type="match status" value="5"/>
</dbReference>
<feature type="domain" description="Ig-like" evidence="8">
    <location>
        <begin position="417"/>
        <end position="511"/>
    </location>
</feature>
<dbReference type="InterPro" id="IPR051275">
    <property type="entry name" value="Cell_adhesion_signaling"/>
</dbReference>
<name>A0AAV2RWF7_MEGNR</name>
<dbReference type="SMART" id="SM00408">
    <property type="entry name" value="IGc2"/>
    <property type="match status" value="5"/>
</dbReference>
<evidence type="ECO:0000256" key="2">
    <source>
        <dbReference type="ARBA" id="ARBA00023136"/>
    </source>
</evidence>
<dbReference type="InterPro" id="IPR013162">
    <property type="entry name" value="CD80_C2-set"/>
</dbReference>
<feature type="domain" description="Ig-like" evidence="8">
    <location>
        <begin position="247"/>
        <end position="325"/>
    </location>
</feature>
<gene>
    <name evidence="9" type="ORF">MNOR_LOCUS28450</name>
</gene>
<dbReference type="Proteomes" id="UP001497623">
    <property type="component" value="Unassembled WGS sequence"/>
</dbReference>
<keyword evidence="2 7" id="KW-0472">Membrane</keyword>
<sequence>MELILNRQMWYTSPPRRRLQLWIFILILQALGTVGSQFQRFANEPSPQTAVAGSTVVLPCRIINMAGVLQWTRDGFGLGNERQLYAFKRYQMIGSDEEGDYSLRISPVTLEDDAVFQCQATGNIDIPGIRSQEAKLTVYVPPAPPELTPGPVVKTTAGAAVQLTCRSRNGKPAAEIQWLDGDGRQVSEGVQYSTELLQDGHRQDAKSVLSFLASRNHHNKVFTCAASNPALHQPLTTQVTLEVRYPPEVTIIHDSDGYKEGETATLTCSATANPQKMTYRWYRSGQLVTGNNSTQLVVADLTRDVNLQDIICEASNEVGTSKKITRLSVHYGPSFRLPPQDEYGEMGENVTLKCQIDSLPDPTIVWINQQSQTVVGKGPRLPLQVTSNTVGTYMCLAKVNGFPEISGTVGVFLKGPPEVRAEKIQWGKQGDTVLVECLIASASARSANVKWTHHGKKVEIEPGRYEVVKDSTPHGLRHTLVIHNARMEDFGTYNCSVQNDFGSDIFEIILNKKKTLPLILILCVVCGGILFLLVVAVSVIWCAKRTTKKQKEAKSSGLPEKQVSLQMNDQNSTGNDSDLKVELDQRTGSSMSNKEADLEGWDKDLEHPNTPTYFSSNNSYLYPDAFTGIPLKINGHLNGNGVGHSYGNYADHATLVSTNANTPGYTTSPVLGGGLVSSSQHNLFPTYADYDASVYAPHHITPQETGLHHGFSPQQSNNGISNHSFKFSNAGSLPLSLHNNSNRISSSTTHTDTIPRLGIPVDPSQYIVPPRTQVMQGALATHV</sequence>
<protein>
    <recommendedName>
        <fullName evidence="8">Ig-like domain-containing protein</fullName>
    </recommendedName>
</protein>
<feature type="compositionally biased region" description="Polar residues" evidence="6">
    <location>
        <begin position="563"/>
        <end position="576"/>
    </location>
</feature>
<evidence type="ECO:0000259" key="8">
    <source>
        <dbReference type="PROSITE" id="PS50835"/>
    </source>
</evidence>
<dbReference type="InterPro" id="IPR013098">
    <property type="entry name" value="Ig_I-set"/>
</dbReference>
<dbReference type="Pfam" id="PF13927">
    <property type="entry name" value="Ig_3"/>
    <property type="match status" value="3"/>
</dbReference>
<organism evidence="9 10">
    <name type="scientific">Meganyctiphanes norvegica</name>
    <name type="common">Northern krill</name>
    <name type="synonym">Thysanopoda norvegica</name>
    <dbReference type="NCBI Taxonomy" id="48144"/>
    <lineage>
        <taxon>Eukaryota</taxon>
        <taxon>Metazoa</taxon>
        <taxon>Ecdysozoa</taxon>
        <taxon>Arthropoda</taxon>
        <taxon>Crustacea</taxon>
        <taxon>Multicrustacea</taxon>
        <taxon>Malacostraca</taxon>
        <taxon>Eumalacostraca</taxon>
        <taxon>Eucarida</taxon>
        <taxon>Euphausiacea</taxon>
        <taxon>Euphausiidae</taxon>
        <taxon>Meganyctiphanes</taxon>
    </lineage>
</organism>
<keyword evidence="10" id="KW-1185">Reference proteome</keyword>
<feature type="transmembrane region" description="Helical" evidence="7">
    <location>
        <begin position="518"/>
        <end position="543"/>
    </location>
</feature>
<dbReference type="GO" id="GO:0098609">
    <property type="term" value="P:cell-cell adhesion"/>
    <property type="evidence" value="ECO:0007669"/>
    <property type="project" value="TreeGrafter"/>
</dbReference>
<dbReference type="EMBL" id="CAXKWB010031422">
    <property type="protein sequence ID" value="CAL4139445.1"/>
    <property type="molecule type" value="Genomic_DNA"/>
</dbReference>
<evidence type="ECO:0000313" key="9">
    <source>
        <dbReference type="EMBL" id="CAL4139445.1"/>
    </source>
</evidence>
<dbReference type="SMART" id="SM00409">
    <property type="entry name" value="IG"/>
    <property type="match status" value="5"/>
</dbReference>
<dbReference type="InterPro" id="IPR003599">
    <property type="entry name" value="Ig_sub"/>
</dbReference>
<dbReference type="AlphaFoldDB" id="A0AAV2RWF7"/>
<dbReference type="GO" id="GO:0005911">
    <property type="term" value="C:cell-cell junction"/>
    <property type="evidence" value="ECO:0007669"/>
    <property type="project" value="TreeGrafter"/>
</dbReference>